<comment type="caution">
    <text evidence="1">The sequence shown here is derived from an EMBL/GenBank/DDBJ whole genome shotgun (WGS) entry which is preliminary data.</text>
</comment>
<proteinExistence type="predicted"/>
<sequence>MPSPGIIYVGFHITDPAISQDLLNRWYYETHFPEIFAIPNGPQAGFRLKNENENESATFHNLTLVPLPDVALVDSPDFKNAKYTYDPLPKSHLELAEFDIRFYEKIQTFEGQIPKGGRIGKCVIAVAMDPAEGDEAEKDFDAWYRLQHLDMLSMVSGYRRSTRYKLKELPSYSAAKPGSVPKYLALHEYDSLNVPVEQIKLCLGTEWSKKVIAGSRSFSRDVWITIHEQGDEEVRL</sequence>
<keyword evidence="2" id="KW-1185">Reference proteome</keyword>
<evidence type="ECO:0000313" key="2">
    <source>
        <dbReference type="Proteomes" id="UP000554235"/>
    </source>
</evidence>
<gene>
    <name evidence="1" type="ORF">FALBO_10788</name>
</gene>
<name>A0A8H4L5E3_9HYPO</name>
<dbReference type="OrthoDB" id="2851338at2759"/>
<accession>A0A8H4L5E3</accession>
<dbReference type="AlphaFoldDB" id="A0A8H4L5E3"/>
<protein>
    <submittedName>
        <fullName evidence="1">Alpha beta</fullName>
    </submittedName>
</protein>
<organism evidence="1 2">
    <name type="scientific">Fusarium albosuccineum</name>
    <dbReference type="NCBI Taxonomy" id="1237068"/>
    <lineage>
        <taxon>Eukaryota</taxon>
        <taxon>Fungi</taxon>
        <taxon>Dikarya</taxon>
        <taxon>Ascomycota</taxon>
        <taxon>Pezizomycotina</taxon>
        <taxon>Sordariomycetes</taxon>
        <taxon>Hypocreomycetidae</taxon>
        <taxon>Hypocreales</taxon>
        <taxon>Nectriaceae</taxon>
        <taxon>Fusarium</taxon>
        <taxon>Fusarium decemcellulare species complex</taxon>
    </lineage>
</organism>
<dbReference type="EMBL" id="JAADYS010001541">
    <property type="protein sequence ID" value="KAF4462416.1"/>
    <property type="molecule type" value="Genomic_DNA"/>
</dbReference>
<reference evidence="1 2" key="1">
    <citation type="submission" date="2020-01" db="EMBL/GenBank/DDBJ databases">
        <title>Identification and distribution of gene clusters putatively required for synthesis of sphingolipid metabolism inhibitors in phylogenetically diverse species of the filamentous fungus Fusarium.</title>
        <authorList>
            <person name="Kim H.-S."/>
            <person name="Busman M."/>
            <person name="Brown D.W."/>
            <person name="Divon H."/>
            <person name="Uhlig S."/>
            <person name="Proctor R.H."/>
        </authorList>
    </citation>
    <scope>NUCLEOTIDE SEQUENCE [LARGE SCALE GENOMIC DNA]</scope>
    <source>
        <strain evidence="1 2">NRRL 20459</strain>
    </source>
</reference>
<dbReference type="Proteomes" id="UP000554235">
    <property type="component" value="Unassembled WGS sequence"/>
</dbReference>
<evidence type="ECO:0000313" key="1">
    <source>
        <dbReference type="EMBL" id="KAF4462416.1"/>
    </source>
</evidence>